<accession>A0A9W7IWZ3</accession>
<keyword evidence="2" id="KW-1185">Reference proteome</keyword>
<dbReference type="OrthoDB" id="1002462at2759"/>
<evidence type="ECO:0000313" key="1">
    <source>
        <dbReference type="EMBL" id="GMJ02443.1"/>
    </source>
</evidence>
<dbReference type="AlphaFoldDB" id="A0A9W7IWZ3"/>
<organism evidence="1 2">
    <name type="scientific">Hibiscus trionum</name>
    <name type="common">Flower of an hour</name>
    <dbReference type="NCBI Taxonomy" id="183268"/>
    <lineage>
        <taxon>Eukaryota</taxon>
        <taxon>Viridiplantae</taxon>
        <taxon>Streptophyta</taxon>
        <taxon>Embryophyta</taxon>
        <taxon>Tracheophyta</taxon>
        <taxon>Spermatophyta</taxon>
        <taxon>Magnoliopsida</taxon>
        <taxon>eudicotyledons</taxon>
        <taxon>Gunneridae</taxon>
        <taxon>Pentapetalae</taxon>
        <taxon>rosids</taxon>
        <taxon>malvids</taxon>
        <taxon>Malvales</taxon>
        <taxon>Malvaceae</taxon>
        <taxon>Malvoideae</taxon>
        <taxon>Hibiscus</taxon>
    </lineage>
</organism>
<reference evidence="1" key="1">
    <citation type="submission" date="2023-05" db="EMBL/GenBank/DDBJ databases">
        <title>Genome and transcriptome analyses reveal genes involved in the formation of fine ridges on petal epidermal cells in Hibiscus trionum.</title>
        <authorList>
            <person name="Koshimizu S."/>
            <person name="Masuda S."/>
            <person name="Ishii T."/>
            <person name="Shirasu K."/>
            <person name="Hoshino A."/>
            <person name="Arita M."/>
        </authorList>
    </citation>
    <scope>NUCLEOTIDE SEQUENCE</scope>
    <source>
        <strain evidence="1">Hamamatsu line</strain>
    </source>
</reference>
<dbReference type="Proteomes" id="UP001165190">
    <property type="component" value="Unassembled WGS sequence"/>
</dbReference>
<comment type="caution">
    <text evidence="1">The sequence shown here is derived from an EMBL/GenBank/DDBJ whole genome shotgun (WGS) entry which is preliminary data.</text>
</comment>
<gene>
    <name evidence="1" type="ORF">HRI_003913500</name>
</gene>
<protein>
    <submittedName>
        <fullName evidence="1">Uncharacterized protein</fullName>
    </submittedName>
</protein>
<evidence type="ECO:0000313" key="2">
    <source>
        <dbReference type="Proteomes" id="UP001165190"/>
    </source>
</evidence>
<dbReference type="PANTHER" id="PTHR34222">
    <property type="entry name" value="GAG_PRE-INTEGRS DOMAIN-CONTAINING PROTEIN"/>
    <property type="match status" value="1"/>
</dbReference>
<sequence>MQPLPTVNQAYSMLIQEESQRSHLGVMNLAMDSTILFSNSSVSRCRFNGICDHCKICGHKKENCFRLIGYPPDFKFTKHKDPSSAMTILELLTKNPPGDSVANLAGSLVWKDEADW</sequence>
<name>A0A9W7IWZ3_HIBTR</name>
<dbReference type="EMBL" id="BSYR01000036">
    <property type="protein sequence ID" value="GMJ02443.1"/>
    <property type="molecule type" value="Genomic_DNA"/>
</dbReference>
<proteinExistence type="predicted"/>
<dbReference type="PANTHER" id="PTHR34222:SF97">
    <property type="entry name" value="CATALYTIC REGION, PUTATIVE-RELATED"/>
    <property type="match status" value="1"/>
</dbReference>